<organism evidence="1 2">
    <name type="scientific">Enterococcus cecorum</name>
    <dbReference type="NCBI Taxonomy" id="44008"/>
    <lineage>
        <taxon>Bacteria</taxon>
        <taxon>Bacillati</taxon>
        <taxon>Bacillota</taxon>
        <taxon>Bacilli</taxon>
        <taxon>Lactobacillales</taxon>
        <taxon>Enterococcaceae</taxon>
        <taxon>Enterococcus</taxon>
    </lineage>
</organism>
<dbReference type="EMBL" id="LEOY01000008">
    <property type="protein sequence ID" value="RBR29462.1"/>
    <property type="molecule type" value="Genomic_DNA"/>
</dbReference>
<evidence type="ECO:0000313" key="2">
    <source>
        <dbReference type="Proteomes" id="UP000252800"/>
    </source>
</evidence>
<evidence type="ECO:0000313" key="1">
    <source>
        <dbReference type="EMBL" id="RBR29462.1"/>
    </source>
</evidence>
<sequence>MNPKAKRLYELIHKIYNQSAYPLSHVEKQAFFEAAKKLTNNQERISLIAYRLYPTVEKAAQSYQSYKELQYLKKLLLKYRWKYYLGVVLPSAFIR</sequence>
<evidence type="ECO:0008006" key="3">
    <source>
        <dbReference type="Google" id="ProtNLM"/>
    </source>
</evidence>
<proteinExistence type="predicted"/>
<dbReference type="Proteomes" id="UP000252800">
    <property type="component" value="Unassembled WGS sequence"/>
</dbReference>
<comment type="caution">
    <text evidence="1">The sequence shown here is derived from an EMBL/GenBank/DDBJ whole genome shotgun (WGS) entry which is preliminary data.</text>
</comment>
<dbReference type="RefSeq" id="WP_113784523.1">
    <property type="nucleotide sequence ID" value="NZ_KZ845705.1"/>
</dbReference>
<accession>A0A366SR02</accession>
<reference evidence="1 2" key="1">
    <citation type="submission" date="2015-06" db="EMBL/GenBank/DDBJ databases">
        <title>The Genome Sequence of Enterococcus cecorum 170AEA1.</title>
        <authorList>
            <consortium name="The Broad Institute Genomics Platform"/>
            <consortium name="The Broad Institute Genome Sequencing Center for Infectious Disease"/>
            <person name="Earl A.M."/>
            <person name="Van Tyne D."/>
            <person name="Lebreton F."/>
            <person name="Saavedra J.T."/>
            <person name="Gilmore M.S."/>
            <person name="Manson McGuire A."/>
            <person name="Clock S."/>
            <person name="Crupain M."/>
            <person name="Rangan U."/>
            <person name="Young S."/>
            <person name="Abouelleil A."/>
            <person name="Cao P."/>
            <person name="Chapman S.B."/>
            <person name="Griggs A."/>
            <person name="Priest M."/>
            <person name="Shea T."/>
            <person name="Wortman J."/>
            <person name="Nusbaum C."/>
            <person name="Birren B."/>
        </authorList>
    </citation>
    <scope>NUCLEOTIDE SEQUENCE [LARGE SCALE GENOMIC DNA]</scope>
    <source>
        <strain evidence="1 2">170AEA1</strain>
    </source>
</reference>
<name>A0A366SR02_9ENTE</name>
<protein>
    <recommendedName>
        <fullName evidence="3">Bacteriocin immunity protein</fullName>
    </recommendedName>
</protein>
<gene>
    <name evidence="1" type="ORF">EB18_01248</name>
</gene>
<dbReference type="AlphaFoldDB" id="A0A366SR02"/>